<dbReference type="GO" id="GO:0006364">
    <property type="term" value="P:rRNA processing"/>
    <property type="evidence" value="ECO:0007669"/>
    <property type="project" value="TreeGrafter"/>
</dbReference>
<dbReference type="InterPro" id="IPR035082">
    <property type="entry name" value="Nrap_D1"/>
</dbReference>
<keyword evidence="5" id="KW-0158">Chromosome</keyword>
<dbReference type="GO" id="GO:0032040">
    <property type="term" value="C:small-subunit processome"/>
    <property type="evidence" value="ECO:0007669"/>
    <property type="project" value="TreeGrafter"/>
</dbReference>
<dbReference type="InterPro" id="IPR035370">
    <property type="entry name" value="Nrap_D5"/>
</dbReference>
<keyword evidence="6" id="KW-0694">RNA-binding</keyword>
<feature type="region of interest" description="Disordered" evidence="11">
    <location>
        <begin position="1"/>
        <end position="43"/>
    </location>
</feature>
<dbReference type="Gene3D" id="1.10.1410.10">
    <property type="match status" value="2"/>
</dbReference>
<comment type="subcellular location">
    <subcellularLocation>
        <location evidence="1">Chromosome</location>
    </subcellularLocation>
    <subcellularLocation>
        <location evidence="2">Nucleus</location>
        <location evidence="2">Nucleolus</location>
    </subcellularLocation>
</comment>
<comment type="caution">
    <text evidence="18">The sequence shown here is derived from an EMBL/GenBank/DDBJ whole genome shotgun (WGS) entry which is preliminary data.</text>
</comment>
<dbReference type="GO" id="GO:0005694">
    <property type="term" value="C:chromosome"/>
    <property type="evidence" value="ECO:0007669"/>
    <property type="project" value="UniProtKB-SubCell"/>
</dbReference>
<accession>A0A2A4JM19</accession>
<dbReference type="Gene3D" id="3.30.70.3030">
    <property type="match status" value="1"/>
</dbReference>
<dbReference type="GO" id="GO:0032545">
    <property type="term" value="C:CURI complex"/>
    <property type="evidence" value="ECO:0007669"/>
    <property type="project" value="TreeGrafter"/>
</dbReference>
<evidence type="ECO:0000256" key="10">
    <source>
        <dbReference type="ARBA" id="ARBA00035020"/>
    </source>
</evidence>
<evidence type="ECO:0000256" key="8">
    <source>
        <dbReference type="ARBA" id="ARBA00031711"/>
    </source>
</evidence>
<name>A0A2A4JM19_HELVI</name>
<dbReference type="Pfam" id="PF17403">
    <property type="entry name" value="Nrap_D2"/>
    <property type="match status" value="1"/>
</dbReference>
<dbReference type="GO" id="GO:0003723">
    <property type="term" value="F:RNA binding"/>
    <property type="evidence" value="ECO:0007669"/>
    <property type="project" value="UniProtKB-KW"/>
</dbReference>
<keyword evidence="7" id="KW-0539">Nucleus</keyword>
<dbReference type="Pfam" id="PF17404">
    <property type="entry name" value="Nrap_D3"/>
    <property type="match status" value="1"/>
</dbReference>
<evidence type="ECO:0000259" key="15">
    <source>
        <dbReference type="Pfam" id="PF17405"/>
    </source>
</evidence>
<evidence type="ECO:0000259" key="13">
    <source>
        <dbReference type="Pfam" id="PF17403"/>
    </source>
</evidence>
<sequence>MVKKSAKSSISEDDTEASVVNENGKRSADDQNKDGAKRVRTKSLYRQPTVNELNRLQETENLFNSNLFRLQIDEIIQEVKIKEKTEKRFQQFFTELKNHLLTIPQDGTDYDLSEETLAKKLKVKLPISEKLSKTKCIFKFHKFSDVEIVGSYGLGCSINSKLVVDLQITVPGETYTKNDSVNYRYHKKRAAYLAYIAAHLTKFKSIEDLQYSYINDSETKPALDFKPTGKLGNHLKVCINLVCENEAYKLHRFSPERNNLRESWLFKENSENATEVGPPTPYYNSSVLSDLTAAVNQEFLNETLQKSENLKQAVTLLKIWLRQRNLKVSGHVVALLVAYYVQTKRINNIMSSYQIVRNVWIALKTSELDTKGISLHKGEGPPSLEEFHKHFPIVFTDKTGYYNICWQMCRGTYNALKRECALAVEMLDNGKINSFIPLFMTPVKPLLQFDHILRFKNLKKLKESVLSKTSKEVKVNYGVEQLFLITDVLYSLLAKGLGNRVDLIQQLVEADFSWSVNSSLDKARSGYEEKLSFGFILNPENSINVVEKGPPANLPEAEEFRAFWGDKSELRRFQDGSITETCVWEGDTITQRRTVTKQIIDYLLKLKFAIPPTLTYHVSDQLSSVLSRKQWASSHVLQADDSALCVMRAFDELRRDLRQLTQLPLDISAVYGVSSVFSYSSPLPALPRAAPRRAWQRGDACLVKDNDVPSMPEYIPVSRAVIELGHSGKWPGEIHAFRCLKAAFHLQIAERLSTQYSLPTQAYPTHIDVLKDGLVFRLEIGHPKEITLLKREIENGVVKFRESEESVRLQCHTVLMPRLRGALHGLHQKHPSFGPTACLFKRWLSAHLLSPPHFPGTVAELMVAAVFLQPQPAQAPAEPTAGLVRVLHLLVNFDWARDMIVLDFNEDISREEITQIEQKFAANPDSVPCVRIVTAYDGPLPSVWSHTAPSVQVLARARLLANSALQYIEQAVLQDYKDNILGMFIPSLSGYNVLIHLHPPLVPYSGERVSSAPVLRQLADVSGDVIPVTEFHPVNKYLEELRWPGEIHAFRCLKAAFHLQIAERLSTQYSLPTQAYPTHIDVLKDGLVFRLEIGHPKEITLLKREIENGVVKFRESEESVRLQCHTVLMPRLRGALHGLHQKHPSFGPTACLFKRWLSAHLLSPPHFPGTVAELMVAAVFLQPQPAQAPAEPTAGLVRVLHLLVNFDWARDMIVLDFNEDISREEITQIEQKFAANPDSVPCVRIVTAYDGPLPSVWSHTAPSVQVLARARLLANSALQYIEQAVLQDYKDNILGMFIPSLSGYNVLIHLHPPLVPYSGERVSSAPVLRQLADVSGDVIPVTEFHPVNKYLEELRSAYGDFALFFHDTYGGEVIAVLWKPDIKDDREFQLTNANALKPVTMNGETKYRVNIEALIEDFRILGEGLVKDITVN</sequence>
<dbReference type="Pfam" id="PF17406">
    <property type="entry name" value="Nrap_D5"/>
    <property type="match status" value="2"/>
</dbReference>
<dbReference type="InterPro" id="IPR005554">
    <property type="entry name" value="NOL6/Upt22"/>
</dbReference>
<comment type="similarity">
    <text evidence="3">Belongs to the NRAP family.</text>
</comment>
<feature type="domain" description="Nrap protein" evidence="12">
    <location>
        <begin position="164"/>
        <end position="305"/>
    </location>
</feature>
<dbReference type="PANTHER" id="PTHR17972">
    <property type="entry name" value="NUCLEOLAR RNA-ASSOCIATED PROTEIN"/>
    <property type="match status" value="1"/>
</dbReference>
<feature type="domain" description="Nrap protein" evidence="17">
    <location>
        <begin position="1301"/>
        <end position="1429"/>
    </location>
</feature>
<dbReference type="STRING" id="7102.A0A2A4JM19"/>
<dbReference type="InterPro" id="IPR035368">
    <property type="entry name" value="Nrap_D3"/>
</dbReference>
<evidence type="ECO:0000259" key="17">
    <source>
        <dbReference type="Pfam" id="PF17407"/>
    </source>
</evidence>
<feature type="domain" description="Nrap protein" evidence="14">
    <location>
        <begin position="446"/>
        <end position="608"/>
    </location>
</feature>
<dbReference type="InterPro" id="IPR035367">
    <property type="entry name" value="Nrap_D2"/>
</dbReference>
<feature type="domain" description="Nrap protein" evidence="16">
    <location>
        <begin position="1143"/>
        <end position="1291"/>
    </location>
</feature>
<dbReference type="GO" id="GO:0034456">
    <property type="term" value="C:UTP-C complex"/>
    <property type="evidence" value="ECO:0007669"/>
    <property type="project" value="TreeGrafter"/>
</dbReference>
<dbReference type="Pfam" id="PF17405">
    <property type="entry name" value="Nrap_D4"/>
    <property type="match status" value="2"/>
</dbReference>
<evidence type="ECO:0000256" key="6">
    <source>
        <dbReference type="ARBA" id="ARBA00022884"/>
    </source>
</evidence>
<dbReference type="PANTHER" id="PTHR17972:SF0">
    <property type="entry name" value="NUCLEOLAR PROTEIN 6"/>
    <property type="match status" value="1"/>
</dbReference>
<feature type="domain" description="Nrap protein" evidence="15">
    <location>
        <begin position="624"/>
        <end position="828"/>
    </location>
</feature>
<protein>
    <recommendedName>
        <fullName evidence="4">Nucleolar protein 6</fullName>
    </recommendedName>
    <alternativeName>
        <fullName evidence="8">Maternal transcript 89Ba</fullName>
    </alternativeName>
</protein>
<comment type="subunit">
    <text evidence="10">Part of the small subunit (SSU) processome, composed of more than 70 proteins and the RNA chaperone small nucleolar RNA (snoRNA) U3.</text>
</comment>
<evidence type="ECO:0000259" key="12">
    <source>
        <dbReference type="Pfam" id="PF03813"/>
    </source>
</evidence>
<dbReference type="Pfam" id="PF03813">
    <property type="entry name" value="Nrap"/>
    <property type="match status" value="1"/>
</dbReference>
<reference evidence="18" key="1">
    <citation type="submission" date="2017-09" db="EMBL/GenBank/DDBJ databases">
        <title>Contemporary evolution of a Lepidopteran species, Heliothis virescens, in response to modern agricultural practices.</title>
        <authorList>
            <person name="Fritz M.L."/>
            <person name="Deyonke A.M."/>
            <person name="Papanicolaou A."/>
            <person name="Micinski S."/>
            <person name="Westbrook J."/>
            <person name="Gould F."/>
        </authorList>
    </citation>
    <scope>NUCLEOTIDE SEQUENCE [LARGE SCALE GENOMIC DNA]</scope>
    <source>
        <strain evidence="18">HvINT-</strain>
        <tissue evidence="18">Whole body</tissue>
    </source>
</reference>
<proteinExistence type="inferred from homology"/>
<evidence type="ECO:0000256" key="2">
    <source>
        <dbReference type="ARBA" id="ARBA00004604"/>
    </source>
</evidence>
<evidence type="ECO:0000256" key="7">
    <source>
        <dbReference type="ARBA" id="ARBA00023242"/>
    </source>
</evidence>
<evidence type="ECO:0000256" key="4">
    <source>
        <dbReference type="ARBA" id="ARBA00016437"/>
    </source>
</evidence>
<feature type="domain" description="Nrap protein" evidence="13">
    <location>
        <begin position="310"/>
        <end position="441"/>
    </location>
</feature>
<feature type="compositionally biased region" description="Basic and acidic residues" evidence="11">
    <location>
        <begin position="23"/>
        <end position="37"/>
    </location>
</feature>
<evidence type="ECO:0000313" key="18">
    <source>
        <dbReference type="EMBL" id="PCG72624.1"/>
    </source>
</evidence>
<evidence type="ECO:0000259" key="14">
    <source>
        <dbReference type="Pfam" id="PF17404"/>
    </source>
</evidence>
<dbReference type="Pfam" id="PF17407">
    <property type="entry name" value="Nrap_D6"/>
    <property type="match status" value="1"/>
</dbReference>
<evidence type="ECO:0000256" key="11">
    <source>
        <dbReference type="SAM" id="MobiDB-lite"/>
    </source>
</evidence>
<dbReference type="GO" id="GO:0006409">
    <property type="term" value="P:tRNA export from nucleus"/>
    <property type="evidence" value="ECO:0007669"/>
    <property type="project" value="TreeGrafter"/>
</dbReference>
<evidence type="ECO:0000256" key="9">
    <source>
        <dbReference type="ARBA" id="ARBA00035000"/>
    </source>
</evidence>
<feature type="domain" description="Nrap protein" evidence="15">
    <location>
        <begin position="1042"/>
        <end position="1141"/>
    </location>
</feature>
<evidence type="ECO:0000256" key="3">
    <source>
        <dbReference type="ARBA" id="ARBA00006674"/>
    </source>
</evidence>
<evidence type="ECO:0000259" key="16">
    <source>
        <dbReference type="Pfam" id="PF17406"/>
    </source>
</evidence>
<feature type="domain" description="Nrap protein" evidence="16">
    <location>
        <begin position="830"/>
        <end position="978"/>
    </location>
</feature>
<dbReference type="InterPro" id="IPR035371">
    <property type="entry name" value="Nrap_D6"/>
</dbReference>
<evidence type="ECO:0000256" key="1">
    <source>
        <dbReference type="ARBA" id="ARBA00004286"/>
    </source>
</evidence>
<dbReference type="EMBL" id="NWSH01001097">
    <property type="protein sequence ID" value="PCG72624.1"/>
    <property type="molecule type" value="Genomic_DNA"/>
</dbReference>
<dbReference type="InterPro" id="IPR035369">
    <property type="entry name" value="Nrap_D4"/>
</dbReference>
<gene>
    <name evidence="18" type="ORF">B5V51_614</name>
</gene>
<comment type="function">
    <text evidence="9">Part of the small subunit (SSU) processome, first precursor of the small eukaryotic ribosomal subunit. During the assembly of the SSU processome in the nucleolus, many ribosome biogenesis factors, an RNA chaperone and ribosomal proteins associate with the nascent pre-rRNA and work in concert to generate RNA folding, modifications, rearrangements and cleavage as well as targeted degradation of pre-ribosomal RNA by the RNA exosome.</text>
</comment>
<evidence type="ECO:0000256" key="5">
    <source>
        <dbReference type="ARBA" id="ARBA00022454"/>
    </source>
</evidence>
<organism evidence="18">
    <name type="scientific">Heliothis virescens</name>
    <name type="common">Tobacco budworm moth</name>
    <dbReference type="NCBI Taxonomy" id="7102"/>
    <lineage>
        <taxon>Eukaryota</taxon>
        <taxon>Metazoa</taxon>
        <taxon>Ecdysozoa</taxon>
        <taxon>Arthropoda</taxon>
        <taxon>Hexapoda</taxon>
        <taxon>Insecta</taxon>
        <taxon>Pterygota</taxon>
        <taxon>Neoptera</taxon>
        <taxon>Endopterygota</taxon>
        <taxon>Lepidoptera</taxon>
        <taxon>Glossata</taxon>
        <taxon>Ditrysia</taxon>
        <taxon>Noctuoidea</taxon>
        <taxon>Noctuidae</taxon>
        <taxon>Heliothinae</taxon>
        <taxon>Heliothis</taxon>
    </lineage>
</organism>